<dbReference type="PRINTS" id="PR00598">
    <property type="entry name" value="HTHMARR"/>
</dbReference>
<accession>A0A4Y8IT27</accession>
<keyword evidence="4" id="KW-1185">Reference proteome</keyword>
<dbReference type="SUPFAM" id="SSF46785">
    <property type="entry name" value="Winged helix' DNA-binding domain"/>
    <property type="match status" value="1"/>
</dbReference>
<keyword evidence="1" id="KW-0238">DNA-binding</keyword>
<reference evidence="3 4" key="1">
    <citation type="submission" date="2019-03" db="EMBL/GenBank/DDBJ databases">
        <authorList>
            <person name="He R.-H."/>
        </authorList>
    </citation>
    <scope>NUCLEOTIDE SEQUENCE [LARGE SCALE GENOMIC DNA]</scope>
    <source>
        <strain evidence="4">SH 714</strain>
    </source>
</reference>
<dbReference type="Proteomes" id="UP000297975">
    <property type="component" value="Unassembled WGS sequence"/>
</dbReference>
<dbReference type="GO" id="GO:0003677">
    <property type="term" value="F:DNA binding"/>
    <property type="evidence" value="ECO:0007669"/>
    <property type="project" value="UniProtKB-KW"/>
</dbReference>
<dbReference type="EMBL" id="SOPW01000001">
    <property type="protein sequence ID" value="TFB25060.1"/>
    <property type="molecule type" value="Genomic_DNA"/>
</dbReference>
<dbReference type="GO" id="GO:0003700">
    <property type="term" value="F:DNA-binding transcription factor activity"/>
    <property type="evidence" value="ECO:0007669"/>
    <property type="project" value="InterPro"/>
</dbReference>
<dbReference type="InterPro" id="IPR039422">
    <property type="entry name" value="MarR/SlyA-like"/>
</dbReference>
<dbReference type="GO" id="GO:0006950">
    <property type="term" value="P:response to stress"/>
    <property type="evidence" value="ECO:0007669"/>
    <property type="project" value="TreeGrafter"/>
</dbReference>
<dbReference type="InterPro" id="IPR000835">
    <property type="entry name" value="HTH_MarR-typ"/>
</dbReference>
<dbReference type="OrthoDB" id="1853358at2"/>
<feature type="domain" description="HTH marR-type" evidence="2">
    <location>
        <begin position="2"/>
        <end position="141"/>
    </location>
</feature>
<dbReference type="Pfam" id="PF01047">
    <property type="entry name" value="MarR"/>
    <property type="match status" value="1"/>
</dbReference>
<dbReference type="Gene3D" id="1.10.10.10">
    <property type="entry name" value="Winged helix-like DNA-binding domain superfamily/Winged helix DNA-binding domain"/>
    <property type="match status" value="1"/>
</dbReference>
<evidence type="ECO:0000313" key="3">
    <source>
        <dbReference type="EMBL" id="TFB25060.1"/>
    </source>
</evidence>
<comment type="caution">
    <text evidence="3">The sequence shown here is derived from an EMBL/GenBank/DDBJ whole genome shotgun (WGS) entry which is preliminary data.</text>
</comment>
<evidence type="ECO:0000313" key="4">
    <source>
        <dbReference type="Proteomes" id="UP000297975"/>
    </source>
</evidence>
<name>A0A4Y8IT27_9BACI</name>
<dbReference type="PROSITE" id="PS50995">
    <property type="entry name" value="HTH_MARR_2"/>
    <property type="match status" value="1"/>
</dbReference>
<proteinExistence type="predicted"/>
<dbReference type="RefSeq" id="WP_134338520.1">
    <property type="nucleotide sequence ID" value="NZ_SOPW01000001.1"/>
</dbReference>
<evidence type="ECO:0000259" key="2">
    <source>
        <dbReference type="PROSITE" id="PS50995"/>
    </source>
</evidence>
<dbReference type="PANTHER" id="PTHR33164:SF43">
    <property type="entry name" value="HTH-TYPE TRANSCRIPTIONAL REPRESSOR YETL"/>
    <property type="match status" value="1"/>
</dbReference>
<organism evidence="3 4">
    <name type="scientific">Filobacillus milosensis</name>
    <dbReference type="NCBI Taxonomy" id="94137"/>
    <lineage>
        <taxon>Bacteria</taxon>
        <taxon>Bacillati</taxon>
        <taxon>Bacillota</taxon>
        <taxon>Bacilli</taxon>
        <taxon>Bacillales</taxon>
        <taxon>Bacillaceae</taxon>
        <taxon>Filobacillus</taxon>
    </lineage>
</organism>
<protein>
    <submittedName>
        <fullName evidence="3">MarR family transcriptional regulator</fullName>
    </submittedName>
</protein>
<dbReference type="InterPro" id="IPR036388">
    <property type="entry name" value="WH-like_DNA-bd_sf"/>
</dbReference>
<gene>
    <name evidence="3" type="ORF">E3U55_01315</name>
</gene>
<dbReference type="PANTHER" id="PTHR33164">
    <property type="entry name" value="TRANSCRIPTIONAL REGULATOR, MARR FAMILY"/>
    <property type="match status" value="1"/>
</dbReference>
<dbReference type="SMART" id="SM00347">
    <property type="entry name" value="HTH_MARR"/>
    <property type="match status" value="1"/>
</dbReference>
<dbReference type="InterPro" id="IPR036390">
    <property type="entry name" value="WH_DNA-bd_sf"/>
</dbReference>
<dbReference type="AlphaFoldDB" id="A0A4Y8IT27"/>
<evidence type="ECO:0000256" key="1">
    <source>
        <dbReference type="ARBA" id="ARBA00023125"/>
    </source>
</evidence>
<sequence length="151" mass="17284">MSNQNLRTLFQLVVRRFGFLNEQCCNQCCNQDISVAQSHIIFETSRQHNPSMRDIANALGIDITTFSRQVKALIDKGYVKKTPHPNDQRVQILALTEKGKDLERNIDDVMNQQLEQILSQLSDEERSKVTQSIDLLNKAMVNSESYCCPPQ</sequence>